<dbReference type="Proteomes" id="UP000245880">
    <property type="component" value="Unassembled WGS sequence"/>
</dbReference>
<keyword evidence="1" id="KW-0732">Signal</keyword>
<accession>A0A316A9N2</accession>
<dbReference type="PANTHER" id="PTHR43143:SF1">
    <property type="entry name" value="SERINE_THREONINE-PROTEIN PHOSPHATASE CPPED1"/>
    <property type="match status" value="1"/>
</dbReference>
<dbReference type="AlphaFoldDB" id="A0A316A9N2"/>
<evidence type="ECO:0000259" key="2">
    <source>
        <dbReference type="Pfam" id="PF00149"/>
    </source>
</evidence>
<feature type="domain" description="Calcineurin-like phosphoesterase" evidence="2">
    <location>
        <begin position="55"/>
        <end position="297"/>
    </location>
</feature>
<dbReference type="SUPFAM" id="SSF56300">
    <property type="entry name" value="Metallo-dependent phosphatases"/>
    <property type="match status" value="1"/>
</dbReference>
<reference evidence="3 4" key="1">
    <citation type="submission" date="2018-03" db="EMBL/GenBank/DDBJ databases">
        <title>Genomic Encyclopedia of Archaeal and Bacterial Type Strains, Phase II (KMG-II): from individual species to whole genera.</title>
        <authorList>
            <person name="Goeker M."/>
        </authorList>
    </citation>
    <scope>NUCLEOTIDE SEQUENCE [LARGE SCALE GENOMIC DNA]</scope>
    <source>
        <strain evidence="3 4">DSM 100346</strain>
    </source>
</reference>
<dbReference type="EMBL" id="QGDT01000020">
    <property type="protein sequence ID" value="PWJ53908.1"/>
    <property type="molecule type" value="Genomic_DNA"/>
</dbReference>
<dbReference type="Pfam" id="PF00149">
    <property type="entry name" value="Metallophos"/>
    <property type="match status" value="1"/>
</dbReference>
<dbReference type="RefSeq" id="WP_109678045.1">
    <property type="nucleotide sequence ID" value="NZ_QGDT01000020.1"/>
</dbReference>
<dbReference type="GO" id="GO:0016787">
    <property type="term" value="F:hydrolase activity"/>
    <property type="evidence" value="ECO:0007669"/>
    <property type="project" value="InterPro"/>
</dbReference>
<dbReference type="OrthoDB" id="181729at2"/>
<gene>
    <name evidence="3" type="ORF">CLV98_12024</name>
</gene>
<evidence type="ECO:0000256" key="1">
    <source>
        <dbReference type="SAM" id="SignalP"/>
    </source>
</evidence>
<comment type="caution">
    <text evidence="3">The sequence shown here is derived from an EMBL/GenBank/DDBJ whole genome shotgun (WGS) entry which is preliminary data.</text>
</comment>
<evidence type="ECO:0000313" key="3">
    <source>
        <dbReference type="EMBL" id="PWJ53908.1"/>
    </source>
</evidence>
<sequence length="328" mass="37097">MKRRNFIQNTVAAAAAVTLSNNAQAANVPPRIGRFSCDQNKVKIYASEFSKPVQVLFVSDTHLWMDDQRGEPFSQYSGRMAKAYNETRHFQTGQPTNPNESFEKIIQAAKTSKVDLLALPGDLFSFPSEAAIEWAYKQLSESGIKYQYAAGNHDWHYEGMDGSSVDLRKQWCESRLKPLYQGGNPLMSVNEINGIRFVMLDNSTYEILPEQLQFFREQVASEKPLVLFVHIPLYAPGRSMGFGCGNPQWGWEADHGYEVERRHRWPKSGHTRTTMDFHREVFLASKMLGIFAGHTHQQSLDVVNGIPQFVTAPNAAGGCLELEFLKEI</sequence>
<dbReference type="PANTHER" id="PTHR43143">
    <property type="entry name" value="METALLOPHOSPHOESTERASE, CALCINEURIN SUPERFAMILY"/>
    <property type="match status" value="1"/>
</dbReference>
<feature type="signal peptide" evidence="1">
    <location>
        <begin position="1"/>
        <end position="25"/>
    </location>
</feature>
<proteinExistence type="predicted"/>
<feature type="chain" id="PRO_5016251894" evidence="1">
    <location>
        <begin position="26"/>
        <end position="328"/>
    </location>
</feature>
<keyword evidence="4" id="KW-1185">Reference proteome</keyword>
<dbReference type="Gene3D" id="3.60.21.10">
    <property type="match status" value="1"/>
</dbReference>
<dbReference type="InterPro" id="IPR004843">
    <property type="entry name" value="Calcineurin-like_PHP"/>
</dbReference>
<evidence type="ECO:0000313" key="4">
    <source>
        <dbReference type="Proteomes" id="UP000245880"/>
    </source>
</evidence>
<organism evidence="3 4">
    <name type="scientific">Dyadobacter jejuensis</name>
    <dbReference type="NCBI Taxonomy" id="1082580"/>
    <lineage>
        <taxon>Bacteria</taxon>
        <taxon>Pseudomonadati</taxon>
        <taxon>Bacteroidota</taxon>
        <taxon>Cytophagia</taxon>
        <taxon>Cytophagales</taxon>
        <taxon>Spirosomataceae</taxon>
        <taxon>Dyadobacter</taxon>
    </lineage>
</organism>
<dbReference type="InterPro" id="IPR029052">
    <property type="entry name" value="Metallo-depent_PP-like"/>
</dbReference>
<dbReference type="InterPro" id="IPR051918">
    <property type="entry name" value="STPP_CPPED1"/>
</dbReference>
<name>A0A316A9N2_9BACT</name>
<protein>
    <submittedName>
        <fullName evidence="3">Calcineurin-like phosphoesterase family protein</fullName>
    </submittedName>
</protein>